<comment type="caution">
    <text evidence="2">The sequence shown here is derived from an EMBL/GenBank/DDBJ whole genome shotgun (WGS) entry which is preliminary data.</text>
</comment>
<sequence length="127" mass="15215">MENNNNIVVLWFRWHFYQMPKFLFFVWKNYLSFILDYFSITLLLSTLFAPWKKYTYTYPKGFLIRQRINIFVFNMISRILGAIVRVFLILLGIIAQIFICIVGACSILLWFLMPLVLLGLILIFLML</sequence>
<feature type="transmembrane region" description="Helical" evidence="1">
    <location>
        <begin position="70"/>
        <end position="95"/>
    </location>
</feature>
<proteinExistence type="predicted"/>
<feature type="transmembrane region" description="Helical" evidence="1">
    <location>
        <begin position="30"/>
        <end position="49"/>
    </location>
</feature>
<protein>
    <submittedName>
        <fullName evidence="2">Uncharacterized protein</fullName>
    </submittedName>
</protein>
<keyword evidence="1" id="KW-0472">Membrane</keyword>
<keyword evidence="1" id="KW-1133">Transmembrane helix</keyword>
<evidence type="ECO:0000256" key="1">
    <source>
        <dbReference type="SAM" id="Phobius"/>
    </source>
</evidence>
<evidence type="ECO:0000313" key="2">
    <source>
        <dbReference type="EMBL" id="OGZ66597.1"/>
    </source>
</evidence>
<gene>
    <name evidence="2" type="ORF">A3D34_01100</name>
</gene>
<accession>A0A1G2HVW2</accession>
<organism evidence="2 3">
    <name type="scientific">Candidatus Staskawiczbacteria bacterium RIFCSPHIGHO2_02_FULL_33_16</name>
    <dbReference type="NCBI Taxonomy" id="1802204"/>
    <lineage>
        <taxon>Bacteria</taxon>
        <taxon>Candidatus Staskawicziibacteriota</taxon>
    </lineage>
</organism>
<keyword evidence="1" id="KW-0812">Transmembrane</keyword>
<reference evidence="2 3" key="1">
    <citation type="journal article" date="2016" name="Nat. Commun.">
        <title>Thousands of microbial genomes shed light on interconnected biogeochemical processes in an aquifer system.</title>
        <authorList>
            <person name="Anantharaman K."/>
            <person name="Brown C.T."/>
            <person name="Hug L.A."/>
            <person name="Sharon I."/>
            <person name="Castelle C.J."/>
            <person name="Probst A.J."/>
            <person name="Thomas B.C."/>
            <person name="Singh A."/>
            <person name="Wilkins M.J."/>
            <person name="Karaoz U."/>
            <person name="Brodie E.L."/>
            <person name="Williams K.H."/>
            <person name="Hubbard S.S."/>
            <person name="Banfield J.F."/>
        </authorList>
    </citation>
    <scope>NUCLEOTIDE SEQUENCE [LARGE SCALE GENOMIC DNA]</scope>
</reference>
<dbReference type="EMBL" id="MHOQ01000025">
    <property type="protein sequence ID" value="OGZ66597.1"/>
    <property type="molecule type" value="Genomic_DNA"/>
</dbReference>
<evidence type="ECO:0000313" key="3">
    <source>
        <dbReference type="Proteomes" id="UP000179183"/>
    </source>
</evidence>
<dbReference type="Proteomes" id="UP000179183">
    <property type="component" value="Unassembled WGS sequence"/>
</dbReference>
<name>A0A1G2HVW2_9BACT</name>
<feature type="transmembrane region" description="Helical" evidence="1">
    <location>
        <begin position="101"/>
        <end position="125"/>
    </location>
</feature>
<dbReference type="AlphaFoldDB" id="A0A1G2HVW2"/>